<evidence type="ECO:0000313" key="2">
    <source>
        <dbReference type="Proteomes" id="UP001162483"/>
    </source>
</evidence>
<protein>
    <submittedName>
        <fullName evidence="1">Uncharacterized protein</fullName>
    </submittedName>
</protein>
<dbReference type="Proteomes" id="UP001162483">
    <property type="component" value="Unassembled WGS sequence"/>
</dbReference>
<name>A0ABN9ARM6_9NEOB</name>
<reference evidence="1" key="1">
    <citation type="submission" date="2023-05" db="EMBL/GenBank/DDBJ databases">
        <authorList>
            <person name="Stuckert A."/>
        </authorList>
    </citation>
    <scope>NUCLEOTIDE SEQUENCE</scope>
</reference>
<accession>A0ABN9ARM6</accession>
<proteinExistence type="predicted"/>
<comment type="caution">
    <text evidence="1">The sequence shown here is derived from an EMBL/GenBank/DDBJ whole genome shotgun (WGS) entry which is preliminary data.</text>
</comment>
<sequence length="74" mass="7898">MCHFQVSSPHTAGGVPFCHRVLGRLRASHCCAAKARNLPLGPQYRLTHAACQVQECLMGPCTALPLLLSSIASL</sequence>
<gene>
    <name evidence="1" type="ORF">SPARVUS_LOCUS1465583</name>
</gene>
<organism evidence="1 2">
    <name type="scientific">Staurois parvus</name>
    <dbReference type="NCBI Taxonomy" id="386267"/>
    <lineage>
        <taxon>Eukaryota</taxon>
        <taxon>Metazoa</taxon>
        <taxon>Chordata</taxon>
        <taxon>Craniata</taxon>
        <taxon>Vertebrata</taxon>
        <taxon>Euteleostomi</taxon>
        <taxon>Amphibia</taxon>
        <taxon>Batrachia</taxon>
        <taxon>Anura</taxon>
        <taxon>Neobatrachia</taxon>
        <taxon>Ranoidea</taxon>
        <taxon>Ranidae</taxon>
        <taxon>Staurois</taxon>
    </lineage>
</organism>
<keyword evidence="2" id="KW-1185">Reference proteome</keyword>
<evidence type="ECO:0000313" key="1">
    <source>
        <dbReference type="EMBL" id="CAI9538631.1"/>
    </source>
</evidence>
<dbReference type="EMBL" id="CATNWA010000946">
    <property type="protein sequence ID" value="CAI9538631.1"/>
    <property type="molecule type" value="Genomic_DNA"/>
</dbReference>